<dbReference type="KEGG" id="ccun:CCUN_0766"/>
<reference evidence="1 2" key="1">
    <citation type="submission" date="2017-04" db="EMBL/GenBank/DDBJ databases">
        <title>Complete genome sequence of the Campylobacter cuniculorum type strain LMG24588.</title>
        <authorList>
            <person name="Miller W.G."/>
            <person name="Yee E."/>
            <person name="Revez J."/>
            <person name="Bono J.L."/>
            <person name="Rossi M."/>
        </authorList>
    </citation>
    <scope>NUCLEOTIDE SEQUENCE [LARGE SCALE GENOMIC DNA]</scope>
    <source>
        <strain evidence="1 2">LMG 24588</strain>
    </source>
</reference>
<proteinExistence type="predicted"/>
<dbReference type="RefSeq" id="WP_027306161.1">
    <property type="nucleotide sequence ID" value="NZ_CP020867.1"/>
</dbReference>
<evidence type="ECO:0000313" key="1">
    <source>
        <dbReference type="EMBL" id="ARJ56384.1"/>
    </source>
</evidence>
<sequence length="70" mass="8320">MRIKIFFLCFFGFFLNACEETKSVEYYREHPEEAREKSLQCRASRKISQDCINAYKIGFPTDNDENLSIK</sequence>
<dbReference type="EMBL" id="CP020867">
    <property type="protein sequence ID" value="ARJ56384.1"/>
    <property type="molecule type" value="Genomic_DNA"/>
</dbReference>
<protein>
    <recommendedName>
        <fullName evidence="3">Lipoprotein</fullName>
    </recommendedName>
</protein>
<name>A0A1W6BWC1_9BACT</name>
<dbReference type="OrthoDB" id="5362093at2"/>
<gene>
    <name evidence="1" type="ORF">CCUN_0766</name>
</gene>
<evidence type="ECO:0000313" key="2">
    <source>
        <dbReference type="Proteomes" id="UP000192902"/>
    </source>
</evidence>
<accession>A0A1W6BWC1</accession>
<organism evidence="1 2">
    <name type="scientific">Campylobacter cuniculorum DSM 23162 = LMG 24588</name>
    <dbReference type="NCBI Taxonomy" id="1121267"/>
    <lineage>
        <taxon>Bacteria</taxon>
        <taxon>Pseudomonadati</taxon>
        <taxon>Campylobacterota</taxon>
        <taxon>Epsilonproteobacteria</taxon>
        <taxon>Campylobacterales</taxon>
        <taxon>Campylobacteraceae</taxon>
        <taxon>Campylobacter</taxon>
    </lineage>
</organism>
<evidence type="ECO:0008006" key="3">
    <source>
        <dbReference type="Google" id="ProtNLM"/>
    </source>
</evidence>
<dbReference type="InterPro" id="IPR047937">
    <property type="entry name" value="Eex_IncN-like"/>
</dbReference>
<dbReference type="AlphaFoldDB" id="A0A1W6BWC1"/>
<dbReference type="Proteomes" id="UP000192902">
    <property type="component" value="Chromosome"/>
</dbReference>
<dbReference type="eggNOG" id="ENOG50319QN">
    <property type="taxonomic scope" value="Bacteria"/>
</dbReference>
<dbReference type="NCBIfam" id="NF033894">
    <property type="entry name" value="Eex_IncN"/>
    <property type="match status" value="1"/>
</dbReference>
<dbReference type="STRING" id="1121267.CCUN_0766"/>